<sequence>MDTLFGFVCCFSVFGGIIWLGIRFLSGISDYIKSATSEKSRVALAGKNRVAAGVSAPSISPASQLGQKVQLNYINARGDHRIAFVDASTVHKHGDRVKVDRWGNAGTMNLVYERIKNPEVLGLISSDPVPEPEPLPPVLEQEEDGPPILHPKPFILGNPSGPELLYVRRDGNRGVIYFEPTSIEIVGNRINLNPKGIDKRYAIALDQIINPEILEGWDDEGEEPPIL</sequence>
<gene>
    <name evidence="1" type="ORF">METZ01_LOCUS304924</name>
</gene>
<dbReference type="AlphaFoldDB" id="A0A382MU39"/>
<organism evidence="1">
    <name type="scientific">marine metagenome</name>
    <dbReference type="NCBI Taxonomy" id="408172"/>
    <lineage>
        <taxon>unclassified sequences</taxon>
        <taxon>metagenomes</taxon>
        <taxon>ecological metagenomes</taxon>
    </lineage>
</organism>
<reference evidence="1" key="1">
    <citation type="submission" date="2018-05" db="EMBL/GenBank/DDBJ databases">
        <authorList>
            <person name="Lanie J.A."/>
            <person name="Ng W.-L."/>
            <person name="Kazmierczak K.M."/>
            <person name="Andrzejewski T.M."/>
            <person name="Davidsen T.M."/>
            <person name="Wayne K.J."/>
            <person name="Tettelin H."/>
            <person name="Glass J.I."/>
            <person name="Rusch D."/>
            <person name="Podicherti R."/>
            <person name="Tsui H.-C.T."/>
            <person name="Winkler M.E."/>
        </authorList>
    </citation>
    <scope>NUCLEOTIDE SEQUENCE</scope>
</reference>
<evidence type="ECO:0000313" key="1">
    <source>
        <dbReference type="EMBL" id="SVC52070.1"/>
    </source>
</evidence>
<proteinExistence type="predicted"/>
<accession>A0A382MU39</accession>
<name>A0A382MU39_9ZZZZ</name>
<protein>
    <submittedName>
        <fullName evidence="1">Uncharacterized protein</fullName>
    </submittedName>
</protein>
<feature type="non-terminal residue" evidence="1">
    <location>
        <position position="227"/>
    </location>
</feature>
<dbReference type="EMBL" id="UINC01095741">
    <property type="protein sequence ID" value="SVC52070.1"/>
    <property type="molecule type" value="Genomic_DNA"/>
</dbReference>